<proteinExistence type="predicted"/>
<dbReference type="EMBL" id="HBUF01552239">
    <property type="protein sequence ID" value="CAG6759313.1"/>
    <property type="molecule type" value="Transcribed_RNA"/>
</dbReference>
<sequence>MEGGKSGDNSPRCHSGRKHCVVCSLEKNVPKEVRVTSCMCSEIPLQSLFKLTWIVRNISEMNPVQDLLSHQKDVLHHGRGVVVMILAKKIARMKTKTLEIKETKTENRKGAEREVVYEE</sequence>
<accession>A0A8D9EMC3</accession>
<name>A0A8D9EMC3_9HEMI</name>
<dbReference type="AlphaFoldDB" id="A0A8D9EMC3"/>
<evidence type="ECO:0000313" key="1">
    <source>
        <dbReference type="EMBL" id="CAG6759313.1"/>
    </source>
</evidence>
<protein>
    <submittedName>
        <fullName evidence="1">Uncharacterized protein</fullName>
    </submittedName>
</protein>
<organism evidence="1">
    <name type="scientific">Cacopsylla melanoneura</name>
    <dbReference type="NCBI Taxonomy" id="428564"/>
    <lineage>
        <taxon>Eukaryota</taxon>
        <taxon>Metazoa</taxon>
        <taxon>Ecdysozoa</taxon>
        <taxon>Arthropoda</taxon>
        <taxon>Hexapoda</taxon>
        <taxon>Insecta</taxon>
        <taxon>Pterygota</taxon>
        <taxon>Neoptera</taxon>
        <taxon>Paraneoptera</taxon>
        <taxon>Hemiptera</taxon>
        <taxon>Sternorrhyncha</taxon>
        <taxon>Psylloidea</taxon>
        <taxon>Psyllidae</taxon>
        <taxon>Psyllinae</taxon>
        <taxon>Cacopsylla</taxon>
    </lineage>
</organism>
<reference evidence="1" key="1">
    <citation type="submission" date="2021-05" db="EMBL/GenBank/DDBJ databases">
        <authorList>
            <person name="Alioto T."/>
            <person name="Alioto T."/>
            <person name="Gomez Garrido J."/>
        </authorList>
    </citation>
    <scope>NUCLEOTIDE SEQUENCE</scope>
</reference>